<accession>A0A2G4T4B2</accession>
<feature type="region of interest" description="Disordered" evidence="1">
    <location>
        <begin position="1"/>
        <end position="35"/>
    </location>
</feature>
<organism evidence="2 3">
    <name type="scientific">Rhizopus microsporus ATCC 52813</name>
    <dbReference type="NCBI Taxonomy" id="1340429"/>
    <lineage>
        <taxon>Eukaryota</taxon>
        <taxon>Fungi</taxon>
        <taxon>Fungi incertae sedis</taxon>
        <taxon>Mucoromycota</taxon>
        <taxon>Mucoromycotina</taxon>
        <taxon>Mucoromycetes</taxon>
        <taxon>Mucorales</taxon>
        <taxon>Mucorineae</taxon>
        <taxon>Rhizopodaceae</taxon>
        <taxon>Rhizopus</taxon>
    </lineage>
</organism>
<dbReference type="EMBL" id="KZ303843">
    <property type="protein sequence ID" value="PHZ15850.1"/>
    <property type="molecule type" value="Genomic_DNA"/>
</dbReference>
<protein>
    <submittedName>
        <fullName evidence="2">Uncharacterized protein</fullName>
    </submittedName>
</protein>
<feature type="compositionally biased region" description="Basic and acidic residues" evidence="1">
    <location>
        <begin position="79"/>
        <end position="95"/>
    </location>
</feature>
<keyword evidence="3" id="KW-1185">Reference proteome</keyword>
<dbReference type="GeneID" id="35442735"/>
<name>A0A2G4T4B2_RHIZD</name>
<feature type="region of interest" description="Disordered" evidence="1">
    <location>
        <begin position="79"/>
        <end position="152"/>
    </location>
</feature>
<dbReference type="AlphaFoldDB" id="A0A2G4T4B2"/>
<feature type="compositionally biased region" description="Basic and acidic residues" evidence="1">
    <location>
        <begin position="9"/>
        <end position="26"/>
    </location>
</feature>
<gene>
    <name evidence="2" type="ORF">RHIMIDRAFT_264385</name>
</gene>
<evidence type="ECO:0000256" key="1">
    <source>
        <dbReference type="SAM" id="MobiDB-lite"/>
    </source>
</evidence>
<evidence type="ECO:0000313" key="2">
    <source>
        <dbReference type="EMBL" id="PHZ15850.1"/>
    </source>
</evidence>
<dbReference type="Proteomes" id="UP000242254">
    <property type="component" value="Unassembled WGS sequence"/>
</dbReference>
<feature type="compositionally biased region" description="Basic and acidic residues" evidence="1">
    <location>
        <begin position="141"/>
        <end position="152"/>
    </location>
</feature>
<evidence type="ECO:0000313" key="3">
    <source>
        <dbReference type="Proteomes" id="UP000242254"/>
    </source>
</evidence>
<proteinExistence type="predicted"/>
<sequence>MQSANGHIDMVEHVADKAQDKVKDQIESDMEGSQDADALSVMNAILEHNRKLMQKLNELENQKDSIKDIEKIVEDTAQDTMKEVEDKKKEAEDKGGANYSFELPIGDVMKSYGSLSTSELPDKEPKKEDEDETATMNENTSEPHKTCADETEKDDIVVKVDATRDGITLTIHIPRN</sequence>
<reference evidence="2 3" key="1">
    <citation type="journal article" date="2016" name="Proc. Natl. Acad. Sci. U.S.A.">
        <title>Lipid metabolic changes in an early divergent fungus govern the establishment of a mutualistic symbiosis with endobacteria.</title>
        <authorList>
            <person name="Lastovetsky O.A."/>
            <person name="Gaspar M.L."/>
            <person name="Mondo S.J."/>
            <person name="LaButti K.M."/>
            <person name="Sandor L."/>
            <person name="Grigoriev I.V."/>
            <person name="Henry S.A."/>
            <person name="Pawlowska T.E."/>
        </authorList>
    </citation>
    <scope>NUCLEOTIDE SEQUENCE [LARGE SCALE GENOMIC DNA]</scope>
    <source>
        <strain evidence="2 3">ATCC 52813</strain>
    </source>
</reference>
<dbReference type="RefSeq" id="XP_023469558.1">
    <property type="nucleotide sequence ID" value="XM_023611746.1"/>
</dbReference>